<dbReference type="InterPro" id="IPR019734">
    <property type="entry name" value="TPR_rpt"/>
</dbReference>
<dbReference type="AlphaFoldDB" id="A0A820PF71"/>
<gene>
    <name evidence="4" type="ORF">TSG867_LOCUS13319</name>
</gene>
<evidence type="ECO:0000256" key="3">
    <source>
        <dbReference type="PROSITE-ProRule" id="PRU00339"/>
    </source>
</evidence>
<dbReference type="PANTHER" id="PTHR45641">
    <property type="entry name" value="TETRATRICOPEPTIDE REPEAT PROTEIN (AFU_ORTHOLOGUE AFUA_6G03870)"/>
    <property type="match status" value="1"/>
</dbReference>
<dbReference type="InterPro" id="IPR011990">
    <property type="entry name" value="TPR-like_helical_dom_sf"/>
</dbReference>
<organism evidence="4 5">
    <name type="scientific">Rotaria socialis</name>
    <dbReference type="NCBI Taxonomy" id="392032"/>
    <lineage>
        <taxon>Eukaryota</taxon>
        <taxon>Metazoa</taxon>
        <taxon>Spiralia</taxon>
        <taxon>Gnathifera</taxon>
        <taxon>Rotifera</taxon>
        <taxon>Eurotatoria</taxon>
        <taxon>Bdelloidea</taxon>
        <taxon>Philodinida</taxon>
        <taxon>Philodinidae</taxon>
        <taxon>Rotaria</taxon>
    </lineage>
</organism>
<dbReference type="Proteomes" id="UP000663862">
    <property type="component" value="Unassembled WGS sequence"/>
</dbReference>
<dbReference type="SUPFAM" id="SSF48452">
    <property type="entry name" value="TPR-like"/>
    <property type="match status" value="1"/>
</dbReference>
<dbReference type="EMBL" id="CAJOBQ010000704">
    <property type="protein sequence ID" value="CAF4405554.1"/>
    <property type="molecule type" value="Genomic_DNA"/>
</dbReference>
<dbReference type="Pfam" id="PF13181">
    <property type="entry name" value="TPR_8"/>
    <property type="match status" value="1"/>
</dbReference>
<name>A0A820PF71_9BILA</name>
<keyword evidence="1" id="KW-0677">Repeat</keyword>
<evidence type="ECO:0000256" key="2">
    <source>
        <dbReference type="ARBA" id="ARBA00022803"/>
    </source>
</evidence>
<dbReference type="Pfam" id="PF13424">
    <property type="entry name" value="TPR_12"/>
    <property type="match status" value="1"/>
</dbReference>
<evidence type="ECO:0000256" key="1">
    <source>
        <dbReference type="ARBA" id="ARBA00022737"/>
    </source>
</evidence>
<evidence type="ECO:0000313" key="4">
    <source>
        <dbReference type="EMBL" id="CAF4405554.1"/>
    </source>
</evidence>
<dbReference type="PROSITE" id="PS50005">
    <property type="entry name" value="TPR"/>
    <property type="match status" value="1"/>
</dbReference>
<accession>A0A820PF71</accession>
<evidence type="ECO:0000313" key="5">
    <source>
        <dbReference type="Proteomes" id="UP000663862"/>
    </source>
</evidence>
<keyword evidence="2 3" id="KW-0802">TPR repeat</keyword>
<sequence>MTTGLHCSFGNISFEKKDYKEAMKCYKLGNITDHLNMASLHHGVVHIYCAQKQCADAFRNFQRSMTIQGRYLPANHSDMALNHSGLGDVYRGDGQYQRTMECYVKAFEIRKKSLPPQHQDIASRHRAIGQLFEDMTK</sequence>
<reference evidence="4" key="1">
    <citation type="submission" date="2021-02" db="EMBL/GenBank/DDBJ databases">
        <authorList>
            <person name="Nowell W R."/>
        </authorList>
    </citation>
    <scope>NUCLEOTIDE SEQUENCE</scope>
</reference>
<comment type="caution">
    <text evidence="4">The sequence shown here is derived from an EMBL/GenBank/DDBJ whole genome shotgun (WGS) entry which is preliminary data.</text>
</comment>
<proteinExistence type="predicted"/>
<dbReference type="PANTHER" id="PTHR45641:SF19">
    <property type="entry name" value="NEPHROCYSTIN-3"/>
    <property type="match status" value="1"/>
</dbReference>
<feature type="repeat" description="TPR" evidence="3">
    <location>
        <begin position="80"/>
        <end position="113"/>
    </location>
</feature>
<dbReference type="Gene3D" id="1.25.40.10">
    <property type="entry name" value="Tetratricopeptide repeat domain"/>
    <property type="match status" value="1"/>
</dbReference>
<protein>
    <submittedName>
        <fullName evidence="4">Uncharacterized protein</fullName>
    </submittedName>
</protein>